<dbReference type="EMBL" id="BGPR01003458">
    <property type="protein sequence ID" value="GBM88392.1"/>
    <property type="molecule type" value="Genomic_DNA"/>
</dbReference>
<dbReference type="Proteomes" id="UP000499080">
    <property type="component" value="Unassembled WGS sequence"/>
</dbReference>
<keyword evidence="2" id="KW-1185">Reference proteome</keyword>
<dbReference type="SUPFAM" id="SSF117281">
    <property type="entry name" value="Kelch motif"/>
    <property type="match status" value="1"/>
</dbReference>
<evidence type="ECO:0000313" key="1">
    <source>
        <dbReference type="EMBL" id="GBM88392.1"/>
    </source>
</evidence>
<comment type="caution">
    <text evidence="1">The sequence shown here is derived from an EMBL/GenBank/DDBJ whole genome shotgun (WGS) entry which is preliminary data.</text>
</comment>
<gene>
    <name evidence="1" type="ORF">AVEN_149447_1</name>
</gene>
<dbReference type="AlphaFoldDB" id="A0A4Y2JGG8"/>
<dbReference type="InterPro" id="IPR015915">
    <property type="entry name" value="Kelch-typ_b-propeller"/>
</dbReference>
<proteinExistence type="predicted"/>
<sequence>MYNTLQFREGHLYHLWDGEIDYWLKVGSVRVFPDYLFQLDRYIYMFDTANKMSLAFDLFDGECLPMAPIYETRRFYSVVSVSGFIYVMGGYGDDFNNIKDIEVEAGVPHGPNGTFGCSCSEWLHLRYRLYHGR</sequence>
<reference evidence="1 2" key="1">
    <citation type="journal article" date="2019" name="Sci. Rep.">
        <title>Orb-weaving spider Araneus ventricosus genome elucidates the spidroin gene catalogue.</title>
        <authorList>
            <person name="Kono N."/>
            <person name="Nakamura H."/>
            <person name="Ohtoshi R."/>
            <person name="Moran D.A.P."/>
            <person name="Shinohara A."/>
            <person name="Yoshida Y."/>
            <person name="Fujiwara M."/>
            <person name="Mori M."/>
            <person name="Tomita M."/>
            <person name="Arakawa K."/>
        </authorList>
    </citation>
    <scope>NUCLEOTIDE SEQUENCE [LARGE SCALE GENOMIC DNA]</scope>
</reference>
<organism evidence="1 2">
    <name type="scientific">Araneus ventricosus</name>
    <name type="common">Orbweaver spider</name>
    <name type="synonym">Epeira ventricosa</name>
    <dbReference type="NCBI Taxonomy" id="182803"/>
    <lineage>
        <taxon>Eukaryota</taxon>
        <taxon>Metazoa</taxon>
        <taxon>Ecdysozoa</taxon>
        <taxon>Arthropoda</taxon>
        <taxon>Chelicerata</taxon>
        <taxon>Arachnida</taxon>
        <taxon>Araneae</taxon>
        <taxon>Araneomorphae</taxon>
        <taxon>Entelegynae</taxon>
        <taxon>Araneoidea</taxon>
        <taxon>Araneidae</taxon>
        <taxon>Araneus</taxon>
    </lineage>
</organism>
<accession>A0A4Y2JGG8</accession>
<protein>
    <submittedName>
        <fullName evidence="1">Uncharacterized protein</fullName>
    </submittedName>
</protein>
<evidence type="ECO:0000313" key="2">
    <source>
        <dbReference type="Proteomes" id="UP000499080"/>
    </source>
</evidence>
<name>A0A4Y2JGG8_ARAVE</name>